<keyword evidence="8" id="KW-0539">Nucleus</keyword>
<dbReference type="GO" id="GO:0000981">
    <property type="term" value="F:DNA-binding transcription factor activity, RNA polymerase II-specific"/>
    <property type="evidence" value="ECO:0007669"/>
    <property type="project" value="TreeGrafter"/>
</dbReference>
<feature type="domain" description="C2H2-type" evidence="10">
    <location>
        <begin position="326"/>
        <end position="355"/>
    </location>
</feature>
<feature type="compositionally biased region" description="Low complexity" evidence="9">
    <location>
        <begin position="433"/>
        <end position="444"/>
    </location>
</feature>
<dbReference type="InterPro" id="IPR056436">
    <property type="entry name" value="Znf-C2H2_ZIC1-5/GLI1-3-like"/>
</dbReference>
<dbReference type="Pfam" id="PF00096">
    <property type="entry name" value="zf-C2H2"/>
    <property type="match status" value="2"/>
</dbReference>
<dbReference type="Pfam" id="PF23561">
    <property type="entry name" value="zf-C2H2_15"/>
    <property type="match status" value="1"/>
</dbReference>
<feature type="domain" description="C2H2-type" evidence="10">
    <location>
        <begin position="296"/>
        <end position="325"/>
    </location>
</feature>
<dbReference type="PANTHER" id="PTHR45718:SF8">
    <property type="entry name" value="GLIS FAMILY ZINC FINGER 2"/>
    <property type="match status" value="1"/>
</dbReference>
<proteinExistence type="inferred from homology"/>
<evidence type="ECO:0000313" key="11">
    <source>
        <dbReference type="EnsemblMetazoa" id="AAEL001344-PA"/>
    </source>
</evidence>
<feature type="domain" description="C2H2-type" evidence="10">
    <location>
        <begin position="356"/>
        <end position="380"/>
    </location>
</feature>
<dbReference type="GO" id="GO:0005634">
    <property type="term" value="C:nucleus"/>
    <property type="evidence" value="ECO:0007669"/>
    <property type="project" value="UniProtKB-SubCell"/>
</dbReference>
<dbReference type="InterPro" id="IPR013087">
    <property type="entry name" value="Znf_C2H2_type"/>
</dbReference>
<dbReference type="FunFam" id="3.30.160.60:FF:000031">
    <property type="entry name" value="GLI family zinc finger 3"/>
    <property type="match status" value="1"/>
</dbReference>
<dbReference type="FunFam" id="3.30.160.60:FF:000039">
    <property type="entry name" value="Zinc finger protein ZIC 1"/>
    <property type="match status" value="1"/>
</dbReference>
<dbReference type="InterPro" id="IPR036236">
    <property type="entry name" value="Znf_C2H2_sf"/>
</dbReference>
<evidence type="ECO:0000256" key="5">
    <source>
        <dbReference type="ARBA" id="ARBA00022771"/>
    </source>
</evidence>
<dbReference type="PANTHER" id="PTHR45718">
    <property type="entry name" value="TRANSCRIPTIONAL ACTIVATOR CUBITUS INTERRUPTUS"/>
    <property type="match status" value="1"/>
</dbReference>
<dbReference type="AlphaFoldDB" id="A0A1S4EYG9"/>
<evidence type="ECO:0000256" key="9">
    <source>
        <dbReference type="SAM" id="MobiDB-lite"/>
    </source>
</evidence>
<sequence length="583" mass="64180">MMMNAFMDSSSTAHHSHLATFGIKMSPDHLEQSDVESTSTGSMLPPSAGSSNVQSDMLSSQSFYQSSANASSAYNSHHLSPPSHMSHMAPYHSRDFLALKRDNDYFSSSASASADPTSLFHHPAVHDNLNHHTASSLSNHHFHQHPMRMGLSADYAHPYHQSNYPTVHHQHLANLPVNPGTSGAFFRYMRHPPSIKQEMQCLWVEPDHPPHHLGLGLTALSAAAVVAASDGSRKTCNRVFQSMHDIVSHLTVDHVGGPECTTHACFWLGCTRNGRPFKAKYKLVNHIRVHTGEKPFPCPFPACGKVFARSENLKIHKRTHTGEKPFKCEHEGCDRRFANSSDRKKHSHVHTSDKPYNCRVNGCDKSYTHPSSLRKHMKVHGSLGEKSPSHNYDSDGEESSSDSVITGGTQTPPSISRLHDSHNSSKLGSESINNNNNSSNNNNNTKSPSTNHLLSPVGGASTTSSSTTNSALSHLSQNQHHNLHHHSHHQHSHHHHLQNHPSSLGPPQLQLTPASSVSPQASATASSMLVGHHNHPLLYHHPQHHPNDWYSATPPSGPDSMNPLNHFSHHHHHLVHHGPTTAY</sequence>
<feature type="compositionally biased region" description="Low complexity" evidence="9">
    <location>
        <begin position="460"/>
        <end position="480"/>
    </location>
</feature>
<dbReference type="EnsemblMetazoa" id="AAEL001344-RA">
    <property type="protein sequence ID" value="AAEL001344-PA"/>
    <property type="gene ID" value="AAEL001344"/>
</dbReference>
<keyword evidence="3" id="KW-0479">Metal-binding</keyword>
<reference evidence="11" key="2">
    <citation type="submission" date="2020-05" db="UniProtKB">
        <authorList>
            <consortium name="EnsemblMetazoa"/>
        </authorList>
    </citation>
    <scope>IDENTIFICATION</scope>
    <source>
        <strain evidence="11">LVP_AGWG</strain>
    </source>
</reference>
<feature type="compositionally biased region" description="Basic residues" evidence="9">
    <location>
        <begin position="481"/>
        <end position="498"/>
    </location>
</feature>
<accession>A0A1S4EYG9</accession>
<comment type="subcellular location">
    <subcellularLocation>
        <location evidence="1">Nucleus</location>
    </subcellularLocation>
</comment>
<dbReference type="VEuPathDB" id="VectorBase:AAEL001344"/>
<dbReference type="FunFam" id="3.30.160.60:FF:000041">
    <property type="entry name" value="Zinc finger protein ZIC 1"/>
    <property type="match status" value="1"/>
</dbReference>
<dbReference type="Pfam" id="PF18366">
    <property type="entry name" value="zf_ZIC"/>
    <property type="match status" value="1"/>
</dbReference>
<keyword evidence="6" id="KW-0862">Zinc</keyword>
<keyword evidence="12" id="KW-1185">Reference proteome</keyword>
<keyword evidence="4" id="KW-0677">Repeat</keyword>
<comment type="similarity">
    <text evidence="2">Belongs to the GLI C2H2-type zinc-finger protein family.</text>
</comment>
<evidence type="ECO:0000256" key="6">
    <source>
        <dbReference type="ARBA" id="ARBA00022833"/>
    </source>
</evidence>
<evidence type="ECO:0000256" key="2">
    <source>
        <dbReference type="ARBA" id="ARBA00010831"/>
    </source>
</evidence>
<evidence type="ECO:0000259" key="10">
    <source>
        <dbReference type="PROSITE" id="PS50157"/>
    </source>
</evidence>
<dbReference type="FunCoup" id="A0A1S4EYG9">
    <property type="interactions" value="110"/>
</dbReference>
<dbReference type="GO" id="GO:0000978">
    <property type="term" value="F:RNA polymerase II cis-regulatory region sequence-specific DNA binding"/>
    <property type="evidence" value="ECO:0007669"/>
    <property type="project" value="TreeGrafter"/>
</dbReference>
<dbReference type="Proteomes" id="UP000008820">
    <property type="component" value="Chromosome 3"/>
</dbReference>
<feature type="compositionally biased region" description="Polar residues" evidence="9">
    <location>
        <begin position="35"/>
        <end position="57"/>
    </location>
</feature>
<dbReference type="OrthoDB" id="3214149at2759"/>
<keyword evidence="5" id="KW-0863">Zinc-finger</keyword>
<gene>
    <name evidence="11" type="primary">5570074</name>
</gene>
<evidence type="ECO:0000256" key="8">
    <source>
        <dbReference type="ARBA" id="ARBA00023242"/>
    </source>
</evidence>
<feature type="domain" description="C2H2-type" evidence="10">
    <location>
        <begin position="268"/>
        <end position="295"/>
    </location>
</feature>
<keyword evidence="7" id="KW-0238">DNA-binding</keyword>
<name>A0A1S4EYG9_AEDAE</name>
<dbReference type="PROSITE" id="PS00028">
    <property type="entry name" value="ZINC_FINGER_C2H2_1"/>
    <property type="match status" value="3"/>
</dbReference>
<organism evidence="11 12">
    <name type="scientific">Aedes aegypti</name>
    <name type="common">Yellowfever mosquito</name>
    <name type="synonym">Culex aegypti</name>
    <dbReference type="NCBI Taxonomy" id="7159"/>
    <lineage>
        <taxon>Eukaryota</taxon>
        <taxon>Metazoa</taxon>
        <taxon>Ecdysozoa</taxon>
        <taxon>Arthropoda</taxon>
        <taxon>Hexapoda</taxon>
        <taxon>Insecta</taxon>
        <taxon>Pterygota</taxon>
        <taxon>Neoptera</taxon>
        <taxon>Endopterygota</taxon>
        <taxon>Diptera</taxon>
        <taxon>Nematocera</taxon>
        <taxon>Culicoidea</taxon>
        <taxon>Culicidae</taxon>
        <taxon>Culicinae</taxon>
        <taxon>Aedini</taxon>
        <taxon>Aedes</taxon>
        <taxon>Stegomyia</taxon>
    </lineage>
</organism>
<evidence type="ECO:0000256" key="1">
    <source>
        <dbReference type="ARBA" id="ARBA00004123"/>
    </source>
</evidence>
<dbReference type="Gene3D" id="3.30.160.60">
    <property type="entry name" value="Classic Zinc Finger"/>
    <property type="match status" value="4"/>
</dbReference>
<feature type="compositionally biased region" description="Polar residues" evidence="9">
    <location>
        <begin position="509"/>
        <end position="526"/>
    </location>
</feature>
<dbReference type="PROSITE" id="PS50157">
    <property type="entry name" value="ZINC_FINGER_C2H2_2"/>
    <property type="match status" value="4"/>
</dbReference>
<evidence type="ECO:0000256" key="7">
    <source>
        <dbReference type="ARBA" id="ARBA00023125"/>
    </source>
</evidence>
<dbReference type="InterPro" id="IPR043359">
    <property type="entry name" value="GLI-like"/>
</dbReference>
<feature type="region of interest" description="Disordered" evidence="9">
    <location>
        <begin position="369"/>
        <end position="526"/>
    </location>
</feature>
<reference evidence="11 12" key="1">
    <citation type="submission" date="2017-06" db="EMBL/GenBank/DDBJ databases">
        <title>Aedes aegypti genome working group (AGWG) sequencing and assembly.</title>
        <authorList>
            <consortium name="Aedes aegypti Genome Working Group (AGWG)"/>
            <person name="Matthews B.J."/>
        </authorList>
    </citation>
    <scope>NUCLEOTIDE SEQUENCE [LARGE SCALE GENOMIC DNA]</scope>
    <source>
        <strain evidence="11 12">LVP_AGWG</strain>
    </source>
</reference>
<feature type="compositionally biased region" description="Polar residues" evidence="9">
    <location>
        <begin position="404"/>
        <end position="414"/>
    </location>
</feature>
<evidence type="ECO:0000313" key="12">
    <source>
        <dbReference type="Proteomes" id="UP000008820"/>
    </source>
</evidence>
<dbReference type="InterPro" id="IPR041643">
    <property type="entry name" value="Znf_ZIC"/>
</dbReference>
<dbReference type="GO" id="GO:0140297">
    <property type="term" value="F:DNA-binding transcription factor binding"/>
    <property type="evidence" value="ECO:0007669"/>
    <property type="project" value="UniProtKB-ARBA"/>
</dbReference>
<protein>
    <recommendedName>
        <fullName evidence="10">C2H2-type domain-containing protein</fullName>
    </recommendedName>
</protein>
<dbReference type="FunFam" id="3.30.160.60:FF:000035">
    <property type="entry name" value="Zinc finger protein ZIC 1"/>
    <property type="match status" value="1"/>
</dbReference>
<dbReference type="SMART" id="SM00355">
    <property type="entry name" value="ZnF_C2H2"/>
    <property type="match status" value="5"/>
</dbReference>
<dbReference type="GO" id="GO:0008270">
    <property type="term" value="F:zinc ion binding"/>
    <property type="evidence" value="ECO:0007669"/>
    <property type="project" value="UniProtKB-KW"/>
</dbReference>
<feature type="region of interest" description="Disordered" evidence="9">
    <location>
        <begin position="29"/>
        <end position="60"/>
    </location>
</feature>
<dbReference type="InParanoid" id="A0A1S4EYG9"/>
<dbReference type="SUPFAM" id="SSF57667">
    <property type="entry name" value="beta-beta-alpha zinc fingers"/>
    <property type="match status" value="2"/>
</dbReference>
<evidence type="ECO:0000256" key="3">
    <source>
        <dbReference type="ARBA" id="ARBA00022723"/>
    </source>
</evidence>
<evidence type="ECO:0000256" key="4">
    <source>
        <dbReference type="ARBA" id="ARBA00022737"/>
    </source>
</evidence>